<dbReference type="SFLD" id="SFLDS00019">
    <property type="entry name" value="Glutathione_Transferase_(cytos"/>
    <property type="match status" value="1"/>
</dbReference>
<dbReference type="eggNOG" id="KOG0406">
    <property type="taxonomic scope" value="Eukaryota"/>
</dbReference>
<dbReference type="Proteomes" id="UP000011715">
    <property type="component" value="Unassembled WGS sequence"/>
</dbReference>
<comment type="similarity">
    <text evidence="1">Belongs to the GST superfamily.</text>
</comment>
<dbReference type="Gene3D" id="3.40.30.10">
    <property type="entry name" value="Glutaredoxin"/>
    <property type="match status" value="1"/>
</dbReference>
<dbReference type="SUPFAM" id="SSF47616">
    <property type="entry name" value="GST C-terminal domain-like"/>
    <property type="match status" value="1"/>
</dbReference>
<evidence type="ECO:0000259" key="2">
    <source>
        <dbReference type="PROSITE" id="PS50404"/>
    </source>
</evidence>
<feature type="domain" description="GST C-terminal" evidence="3">
    <location>
        <begin position="127"/>
        <end position="268"/>
    </location>
</feature>
<reference evidence="4" key="2">
    <citation type="submission" date="2010-05" db="EMBL/GenBank/DDBJ databases">
        <title>The Genome Sequence of Magnaporthe poae strain ATCC 64411.</title>
        <authorList>
            <consortium name="The Broad Institute Genome Sequencing Platform"/>
            <consortium name="Broad Institute Genome Sequencing Center for Infectious Disease"/>
            <person name="Ma L.-J."/>
            <person name="Dead R."/>
            <person name="Young S."/>
            <person name="Zeng Q."/>
            <person name="Koehrsen M."/>
            <person name="Alvarado L."/>
            <person name="Berlin A."/>
            <person name="Chapman S.B."/>
            <person name="Chen Z."/>
            <person name="Freedman E."/>
            <person name="Gellesch M."/>
            <person name="Goldberg J."/>
            <person name="Griggs A."/>
            <person name="Gujja S."/>
            <person name="Heilman E.R."/>
            <person name="Heiman D."/>
            <person name="Hepburn T."/>
            <person name="Howarth C."/>
            <person name="Jen D."/>
            <person name="Larson L."/>
            <person name="Mehta T."/>
            <person name="Neiman D."/>
            <person name="Pearson M."/>
            <person name="Roberts A."/>
            <person name="Saif S."/>
            <person name="Shea T."/>
            <person name="Shenoy N."/>
            <person name="Sisk P."/>
            <person name="Stolte C."/>
            <person name="Sykes S."/>
            <person name="Walk T."/>
            <person name="White J."/>
            <person name="Yandava C."/>
            <person name="Haas B."/>
            <person name="Nusbaum C."/>
            <person name="Birren B."/>
        </authorList>
    </citation>
    <scope>NUCLEOTIDE SEQUENCE</scope>
    <source>
        <strain evidence="4">ATCC 64411</strain>
    </source>
</reference>
<dbReference type="PROSITE" id="PS50404">
    <property type="entry name" value="GST_NTER"/>
    <property type="match status" value="1"/>
</dbReference>
<dbReference type="VEuPathDB" id="FungiDB:MAPG_03716"/>
<dbReference type="Gene3D" id="1.20.1050.10">
    <property type="match status" value="1"/>
</dbReference>
<dbReference type="InterPro" id="IPR050983">
    <property type="entry name" value="GST_Omega/HSP26"/>
</dbReference>
<dbReference type="PANTHER" id="PTHR43968:SF13">
    <property type="entry name" value="GLUTATHIONE TRANSFERASE OMEGA-1"/>
    <property type="match status" value="1"/>
</dbReference>
<dbReference type="Pfam" id="PF13409">
    <property type="entry name" value="GST_N_2"/>
    <property type="match status" value="1"/>
</dbReference>
<reference evidence="5" key="4">
    <citation type="journal article" date="2015" name="G3 (Bethesda)">
        <title>Genome sequences of three phytopathogenic species of the Magnaporthaceae family of fungi.</title>
        <authorList>
            <person name="Okagaki L.H."/>
            <person name="Nunes C.C."/>
            <person name="Sailsbery J."/>
            <person name="Clay B."/>
            <person name="Brown D."/>
            <person name="John T."/>
            <person name="Oh Y."/>
            <person name="Young N."/>
            <person name="Fitzgerald M."/>
            <person name="Haas B.J."/>
            <person name="Zeng Q."/>
            <person name="Young S."/>
            <person name="Adiconis X."/>
            <person name="Fan L."/>
            <person name="Levin J.Z."/>
            <person name="Mitchell T.K."/>
            <person name="Okubara P.A."/>
            <person name="Farman M.L."/>
            <person name="Kohn L.M."/>
            <person name="Birren B."/>
            <person name="Ma L.-J."/>
            <person name="Dean R.A."/>
        </authorList>
    </citation>
    <scope>NUCLEOTIDE SEQUENCE</scope>
    <source>
        <strain evidence="5">ATCC 64411 / 73-15</strain>
    </source>
</reference>
<feature type="domain" description="GST N-terminal" evidence="2">
    <location>
        <begin position="27"/>
        <end position="117"/>
    </location>
</feature>
<dbReference type="OMA" id="PEGPWFL"/>
<evidence type="ECO:0000256" key="1">
    <source>
        <dbReference type="ARBA" id="ARBA00007409"/>
    </source>
</evidence>
<accession>A0A0C4DUS3</accession>
<name>A0A0C4DUS3_MAGP6</name>
<evidence type="ECO:0000313" key="6">
    <source>
        <dbReference type="Proteomes" id="UP000011715"/>
    </source>
</evidence>
<evidence type="ECO:0000259" key="3">
    <source>
        <dbReference type="PROSITE" id="PS50405"/>
    </source>
</evidence>
<dbReference type="InterPro" id="IPR010987">
    <property type="entry name" value="Glutathione-S-Trfase_C-like"/>
</dbReference>
<reference evidence="5" key="5">
    <citation type="submission" date="2015-06" db="UniProtKB">
        <authorList>
            <consortium name="EnsemblFungi"/>
        </authorList>
    </citation>
    <scope>IDENTIFICATION</scope>
    <source>
        <strain evidence="5">ATCC 64411</strain>
    </source>
</reference>
<dbReference type="EnsemblFungi" id="MAPG_03716T0">
    <property type="protein sequence ID" value="MAPG_03716T0"/>
    <property type="gene ID" value="MAPG_03716"/>
</dbReference>
<proteinExistence type="inferred from homology"/>
<dbReference type="OrthoDB" id="4951845at2759"/>
<dbReference type="GO" id="GO:0005737">
    <property type="term" value="C:cytoplasm"/>
    <property type="evidence" value="ECO:0007669"/>
    <property type="project" value="TreeGrafter"/>
</dbReference>
<dbReference type="AlphaFoldDB" id="A0A0C4DUS3"/>
<protein>
    <submittedName>
        <fullName evidence="4">Glutathione transferase omega-1</fullName>
    </submittedName>
</protein>
<evidence type="ECO:0000313" key="4">
    <source>
        <dbReference type="EMBL" id="KLU84677.1"/>
    </source>
</evidence>
<gene>
    <name evidence="4" type="ORF">MAPG_03716</name>
</gene>
<dbReference type="STRING" id="644358.A0A0C4DUS3"/>
<dbReference type="InterPro" id="IPR004045">
    <property type="entry name" value="Glutathione_S-Trfase_N"/>
</dbReference>
<dbReference type="InterPro" id="IPR036282">
    <property type="entry name" value="Glutathione-S-Trfase_C_sf"/>
</dbReference>
<dbReference type="SFLD" id="SFLDG00358">
    <property type="entry name" value="Main_(cytGST)"/>
    <property type="match status" value="1"/>
</dbReference>
<dbReference type="SUPFAM" id="SSF52833">
    <property type="entry name" value="Thioredoxin-like"/>
    <property type="match status" value="1"/>
</dbReference>
<dbReference type="InterPro" id="IPR040079">
    <property type="entry name" value="Glutathione_S-Trfase"/>
</dbReference>
<dbReference type="GO" id="GO:0016740">
    <property type="term" value="F:transferase activity"/>
    <property type="evidence" value="ECO:0007669"/>
    <property type="project" value="UniProtKB-KW"/>
</dbReference>
<keyword evidence="4" id="KW-0808">Transferase</keyword>
<dbReference type="EMBL" id="ADBL01000883">
    <property type="status" value="NOT_ANNOTATED_CDS"/>
    <property type="molecule type" value="Genomic_DNA"/>
</dbReference>
<keyword evidence="6" id="KW-1185">Reference proteome</keyword>
<organism evidence="5 6">
    <name type="scientific">Magnaporthiopsis poae (strain ATCC 64411 / 73-15)</name>
    <name type="common">Kentucky bluegrass fungus</name>
    <name type="synonym">Magnaporthe poae</name>
    <dbReference type="NCBI Taxonomy" id="644358"/>
    <lineage>
        <taxon>Eukaryota</taxon>
        <taxon>Fungi</taxon>
        <taxon>Dikarya</taxon>
        <taxon>Ascomycota</taxon>
        <taxon>Pezizomycotina</taxon>
        <taxon>Sordariomycetes</taxon>
        <taxon>Sordariomycetidae</taxon>
        <taxon>Magnaporthales</taxon>
        <taxon>Magnaporthaceae</taxon>
        <taxon>Magnaporthiopsis</taxon>
    </lineage>
</organism>
<dbReference type="EMBL" id="GL876968">
    <property type="protein sequence ID" value="KLU84677.1"/>
    <property type="molecule type" value="Genomic_DNA"/>
</dbReference>
<dbReference type="PROSITE" id="PS50405">
    <property type="entry name" value="GST_CTER"/>
    <property type="match status" value="1"/>
</dbReference>
<evidence type="ECO:0000313" key="5">
    <source>
        <dbReference type="EnsemblFungi" id="MAPG_03716T0"/>
    </source>
</evidence>
<dbReference type="PANTHER" id="PTHR43968">
    <property type="match status" value="1"/>
</dbReference>
<reference evidence="6" key="1">
    <citation type="submission" date="2010-05" db="EMBL/GenBank/DDBJ databases">
        <title>The genome sequence of Magnaporthe poae strain ATCC 64411.</title>
        <authorList>
            <person name="Ma L.-J."/>
            <person name="Dead R."/>
            <person name="Young S."/>
            <person name="Zeng Q."/>
            <person name="Koehrsen M."/>
            <person name="Alvarado L."/>
            <person name="Berlin A."/>
            <person name="Chapman S.B."/>
            <person name="Chen Z."/>
            <person name="Freedman E."/>
            <person name="Gellesch M."/>
            <person name="Goldberg J."/>
            <person name="Griggs A."/>
            <person name="Gujja S."/>
            <person name="Heilman E.R."/>
            <person name="Heiman D."/>
            <person name="Hepburn T."/>
            <person name="Howarth C."/>
            <person name="Jen D."/>
            <person name="Larson L."/>
            <person name="Mehta T."/>
            <person name="Neiman D."/>
            <person name="Pearson M."/>
            <person name="Roberts A."/>
            <person name="Saif S."/>
            <person name="Shea T."/>
            <person name="Shenoy N."/>
            <person name="Sisk P."/>
            <person name="Stolte C."/>
            <person name="Sykes S."/>
            <person name="Walk T."/>
            <person name="White J."/>
            <person name="Yandava C."/>
            <person name="Haas B."/>
            <person name="Nusbaum C."/>
            <person name="Birren B."/>
        </authorList>
    </citation>
    <scope>NUCLEOTIDE SEQUENCE [LARGE SCALE GENOMIC DNA]</scope>
    <source>
        <strain evidence="6">ATCC 64411 / 73-15</strain>
    </source>
</reference>
<dbReference type="InterPro" id="IPR036249">
    <property type="entry name" value="Thioredoxin-like_sf"/>
</dbReference>
<reference evidence="4" key="3">
    <citation type="submission" date="2011-03" db="EMBL/GenBank/DDBJ databases">
        <title>Annotation of Magnaporthe poae ATCC 64411.</title>
        <authorList>
            <person name="Ma L.-J."/>
            <person name="Dead R."/>
            <person name="Young S.K."/>
            <person name="Zeng Q."/>
            <person name="Gargeya S."/>
            <person name="Fitzgerald M."/>
            <person name="Haas B."/>
            <person name="Abouelleil A."/>
            <person name="Alvarado L."/>
            <person name="Arachchi H.M."/>
            <person name="Berlin A."/>
            <person name="Brown A."/>
            <person name="Chapman S.B."/>
            <person name="Chen Z."/>
            <person name="Dunbar C."/>
            <person name="Freedman E."/>
            <person name="Gearin G."/>
            <person name="Gellesch M."/>
            <person name="Goldberg J."/>
            <person name="Griggs A."/>
            <person name="Gujja S."/>
            <person name="Heiman D."/>
            <person name="Howarth C."/>
            <person name="Larson L."/>
            <person name="Lui A."/>
            <person name="MacDonald P.J.P."/>
            <person name="Mehta T."/>
            <person name="Montmayeur A."/>
            <person name="Murphy C."/>
            <person name="Neiman D."/>
            <person name="Pearson M."/>
            <person name="Priest M."/>
            <person name="Roberts A."/>
            <person name="Saif S."/>
            <person name="Shea T."/>
            <person name="Shenoy N."/>
            <person name="Sisk P."/>
            <person name="Stolte C."/>
            <person name="Sykes S."/>
            <person name="Yandava C."/>
            <person name="Wortman J."/>
            <person name="Nusbaum C."/>
            <person name="Birren B."/>
        </authorList>
    </citation>
    <scope>NUCLEOTIDE SEQUENCE</scope>
    <source>
        <strain evidence="4">ATCC 64411</strain>
    </source>
</reference>
<dbReference type="CDD" id="cd00570">
    <property type="entry name" value="GST_N_family"/>
    <property type="match status" value="1"/>
</dbReference>
<sequence length="284" mass="32264">MSQVDTSIHEYATGRAAELVKAHAAEHPLKLYSGWFCPFVQRAWMVLEEKRIPYQYIEINPYHKSPEFLALNPRGLVPTLAVPRPAMRAGQQEQELKPLYESIVLCEYLDEAFADEAQHGPCLMPRDPYERARCRIWIDHISNKIVPSYYKLLQHTAEKPYSLDQARQELHDRIKTLVREMAPAEGGGTGGSVGPWFLGGQFSLVDVSLAPWAKSRGAQEGDSGDADGSVWRRWRIWFDAVVNRPCVANTWSDDELYIAVYKRYAEDTTNSLVGQATRKGEKLP</sequence>